<dbReference type="InterPro" id="IPR009799">
    <property type="entry name" value="EthD_dom"/>
</dbReference>
<dbReference type="PANTHER" id="PTHR40260:SF2">
    <property type="entry name" value="BLR8190 PROTEIN"/>
    <property type="match status" value="1"/>
</dbReference>
<proteinExistence type="predicted"/>
<dbReference type="AlphaFoldDB" id="A0A9X3S344"/>
<dbReference type="Pfam" id="PF07110">
    <property type="entry name" value="EthD"/>
    <property type="match status" value="1"/>
</dbReference>
<organism evidence="2 3">
    <name type="scientific">Solirubrobacter ginsenosidimutans</name>
    <dbReference type="NCBI Taxonomy" id="490573"/>
    <lineage>
        <taxon>Bacteria</taxon>
        <taxon>Bacillati</taxon>
        <taxon>Actinomycetota</taxon>
        <taxon>Thermoleophilia</taxon>
        <taxon>Solirubrobacterales</taxon>
        <taxon>Solirubrobacteraceae</taxon>
        <taxon>Solirubrobacter</taxon>
    </lineage>
</organism>
<dbReference type="GO" id="GO:0016491">
    <property type="term" value="F:oxidoreductase activity"/>
    <property type="evidence" value="ECO:0007669"/>
    <property type="project" value="InterPro"/>
</dbReference>
<comment type="caution">
    <text evidence="2">The sequence shown here is derived from an EMBL/GenBank/DDBJ whole genome shotgun (WGS) entry which is preliminary data.</text>
</comment>
<gene>
    <name evidence="2" type="ORF">OM076_33915</name>
</gene>
<accession>A0A9X3S344</accession>
<evidence type="ECO:0000313" key="2">
    <source>
        <dbReference type="EMBL" id="MDA0165315.1"/>
    </source>
</evidence>
<sequence>MIKLTVLYGHPEDPAAFEKHFDERHIPLVEKMPNLRRFEKALVVATPDGSPPPYYRVVELYFDSEEELQASMATPEGRAPGEDVPNYATGGATVLIAALD</sequence>
<feature type="domain" description="EthD" evidence="1">
    <location>
        <begin position="11"/>
        <end position="89"/>
    </location>
</feature>
<protein>
    <submittedName>
        <fullName evidence="2">EthD family reductase</fullName>
    </submittedName>
</protein>
<dbReference type="NCBIfam" id="TIGR02118">
    <property type="entry name" value="EthD family reductase"/>
    <property type="match status" value="1"/>
</dbReference>
<name>A0A9X3S344_9ACTN</name>
<dbReference type="InterPro" id="IPR011008">
    <property type="entry name" value="Dimeric_a/b-barrel"/>
</dbReference>
<dbReference type="PANTHER" id="PTHR40260">
    <property type="entry name" value="BLR8190 PROTEIN"/>
    <property type="match status" value="1"/>
</dbReference>
<evidence type="ECO:0000313" key="3">
    <source>
        <dbReference type="Proteomes" id="UP001149140"/>
    </source>
</evidence>
<dbReference type="SUPFAM" id="SSF54909">
    <property type="entry name" value="Dimeric alpha+beta barrel"/>
    <property type="match status" value="1"/>
</dbReference>
<dbReference type="RefSeq" id="WP_270044573.1">
    <property type="nucleotide sequence ID" value="NZ_JAPDOD010000045.1"/>
</dbReference>
<evidence type="ECO:0000259" key="1">
    <source>
        <dbReference type="Pfam" id="PF07110"/>
    </source>
</evidence>
<dbReference type="EMBL" id="JAPDOD010000045">
    <property type="protein sequence ID" value="MDA0165315.1"/>
    <property type="molecule type" value="Genomic_DNA"/>
</dbReference>
<dbReference type="Gene3D" id="3.30.70.100">
    <property type="match status" value="1"/>
</dbReference>
<reference evidence="2" key="1">
    <citation type="submission" date="2022-10" db="EMBL/GenBank/DDBJ databases">
        <title>The WGS of Solirubrobacter ginsenosidimutans DSM 21036.</title>
        <authorList>
            <person name="Jiang Z."/>
        </authorList>
    </citation>
    <scope>NUCLEOTIDE SEQUENCE</scope>
    <source>
        <strain evidence="2">DSM 21036</strain>
    </source>
</reference>
<keyword evidence="3" id="KW-1185">Reference proteome</keyword>
<dbReference type="Proteomes" id="UP001149140">
    <property type="component" value="Unassembled WGS sequence"/>
</dbReference>